<organism evidence="1 2">
    <name type="scientific">Rhododendron molle</name>
    <name type="common">Chinese azalea</name>
    <name type="synonym">Azalea mollis</name>
    <dbReference type="NCBI Taxonomy" id="49168"/>
    <lineage>
        <taxon>Eukaryota</taxon>
        <taxon>Viridiplantae</taxon>
        <taxon>Streptophyta</taxon>
        <taxon>Embryophyta</taxon>
        <taxon>Tracheophyta</taxon>
        <taxon>Spermatophyta</taxon>
        <taxon>Magnoliopsida</taxon>
        <taxon>eudicotyledons</taxon>
        <taxon>Gunneridae</taxon>
        <taxon>Pentapetalae</taxon>
        <taxon>asterids</taxon>
        <taxon>Ericales</taxon>
        <taxon>Ericaceae</taxon>
        <taxon>Ericoideae</taxon>
        <taxon>Rhodoreae</taxon>
        <taxon>Rhododendron</taxon>
    </lineage>
</organism>
<keyword evidence="2" id="KW-1185">Reference proteome</keyword>
<name>A0ACC0Q1Y3_RHOML</name>
<dbReference type="EMBL" id="CM046388">
    <property type="protein sequence ID" value="KAI8570788.1"/>
    <property type="molecule type" value="Genomic_DNA"/>
</dbReference>
<gene>
    <name evidence="1" type="ORF">RHMOL_Rhmol01G0064200</name>
</gene>
<reference evidence="1" key="1">
    <citation type="submission" date="2022-02" db="EMBL/GenBank/DDBJ databases">
        <title>Plant Genome Project.</title>
        <authorList>
            <person name="Zhang R.-G."/>
        </authorList>
    </citation>
    <scope>NUCLEOTIDE SEQUENCE</scope>
    <source>
        <strain evidence="1">AT1</strain>
    </source>
</reference>
<comment type="caution">
    <text evidence="1">The sequence shown here is derived from an EMBL/GenBank/DDBJ whole genome shotgun (WGS) entry which is preliminary data.</text>
</comment>
<evidence type="ECO:0000313" key="1">
    <source>
        <dbReference type="EMBL" id="KAI8570788.1"/>
    </source>
</evidence>
<protein>
    <submittedName>
        <fullName evidence="1">Uncharacterized protein</fullName>
    </submittedName>
</protein>
<accession>A0ACC0Q1Y3</accession>
<evidence type="ECO:0000313" key="2">
    <source>
        <dbReference type="Proteomes" id="UP001062846"/>
    </source>
</evidence>
<proteinExistence type="predicted"/>
<sequence length="1293" mass="142958">MHSTSKICKCSKDLSVEKCEDRISNLPCNLISHILSFLPTKNAVATCVLSTKWKQSWTSYDSVDFDDTLLLNPHKSDRNPSLQTSFTSFIDQVVLLHRVSRLNKFYLKCTQSYDLSRVNAWIAAALLSSVKELHLSIPMEHSTVLPQDLFSCGTLVVLKLGAKFVMNVPASVHLPNLKILHLRSVEFSDDDSIDRLISGCPVLDKLSMRECVGIDVHVVKISAPVLTSLVMYYLYFNYWGIMDFSEHSYKIVLETPSLLFLDIMDNVAEGYSLQSLSNLAEAHITIFQTTDQFESDYSEAVSDFLKGLSNVQRLYLSSEFMEVMYSPNCQMPKFHCMTYLEVGPTGNDTVVWALLPELLKNSPRLGALVFGGIHSGAPRSFGRELVQCWNPPESVPSCLLFHLKEIEFKYFEGQKDELKLLDYFLNNAQVLEKRFLWEAWQGLTLIILMIAAIASLALGIKTEGLEEGWYDGGSIAFAAVLVIVVTDEDQWSKPFARVADISMVNPSRSQGLPLSNSKAFEKKVIKKVGKKEHHWWQKRDSAGSGQKALNLVQIVSGLPNEKEAVYGALDKWTAWETEFPLIAASKALRILRKRSQWIRVIQATASKDDTIILDGAGDKKAIEERSEQIRAAIKSSTSNYEREKLQERLAKLSGGIVVLKIGGASETEVSEKKDRVTDALNATKAAVEEGIVLGGGVALLYASKELDLLPTANFDQKIGVQIIQNALKLEQMIQRNICSVSGSLLVSVGIPHKEAAVECCDEVDPLAKSIGAVNTIIRRPTDEKLVGFNTDCEASITAIEDALIERQVANGEASHTSPIAGKVFVLVGAEGAGRALAFGAKSRGARVVIFNRNFGIMGGLSQHTYSISKSTVIGIVKAAASELCRHGIRVNCISPFAVPTAFVMEEMTELFPGVDPERLVGTIHNAGVLQGAYCEPSDVANAAVYLASDDAKRLCILKGIFPREPKKKVKGNHHTYYHTKDILGLRGITLCATMHIFVPKQDECDKIALLLGTCEPAKPWQMLYLNTVLYLTGFGAVGIRPCVAAFGADQFDETSRDYQSHLDRFFNLFYLSVATGAIVAFTAVVYIQMQHGWGSAFGALCIAVGVANTVFYLLIFQMKCRIIDYSSLFLWRGMFSHSPETMFTLQTELSVADISSQLVGLPNMSFKDRVVGAFRAQQILFHHLKLYPEDESGSLSTKKPVVAESYDEIMFTEPSEGFFARVQNHPAVIVPRLPPGSVYLLLLITEELGMSLEKVDANMLGSCKKVGAIRLGSEAVLGDFLFFLLNWNKKFSL</sequence>
<dbReference type="Proteomes" id="UP001062846">
    <property type="component" value="Chromosome 1"/>
</dbReference>